<evidence type="ECO:0000313" key="4">
    <source>
        <dbReference type="Proteomes" id="UP000184406"/>
    </source>
</evidence>
<gene>
    <name evidence="3" type="ORF">SAMN03080594_102311</name>
</gene>
<evidence type="ECO:0000313" key="3">
    <source>
        <dbReference type="EMBL" id="SHF00597.1"/>
    </source>
</evidence>
<dbReference type="RefSeq" id="WP_072861157.1">
    <property type="nucleotide sequence ID" value="NZ_FQUX01000002.1"/>
</dbReference>
<evidence type="ECO:0000259" key="2">
    <source>
        <dbReference type="Pfam" id="PF13568"/>
    </source>
</evidence>
<feature type="transmembrane region" description="Helical" evidence="1">
    <location>
        <begin position="45"/>
        <end position="66"/>
    </location>
</feature>
<keyword evidence="4" id="KW-1185">Reference proteome</keyword>
<dbReference type="EMBL" id="FQUX01000002">
    <property type="protein sequence ID" value="SHF00597.1"/>
    <property type="molecule type" value="Genomic_DNA"/>
</dbReference>
<proteinExistence type="predicted"/>
<dbReference type="OrthoDB" id="1419682at2"/>
<organism evidence="3 4">
    <name type="scientific">Arenibacter palladensis</name>
    <dbReference type="NCBI Taxonomy" id="237373"/>
    <lineage>
        <taxon>Bacteria</taxon>
        <taxon>Pseudomonadati</taxon>
        <taxon>Bacteroidota</taxon>
        <taxon>Flavobacteriia</taxon>
        <taxon>Flavobacteriales</taxon>
        <taxon>Flavobacteriaceae</taxon>
        <taxon>Arenibacter</taxon>
    </lineage>
</organism>
<accession>A0A1M4Y474</accession>
<keyword evidence="1" id="KW-0812">Transmembrane</keyword>
<protein>
    <recommendedName>
        <fullName evidence="2">Outer membrane protein beta-barrel domain-containing protein</fullName>
    </recommendedName>
</protein>
<keyword evidence="1" id="KW-0472">Membrane</keyword>
<keyword evidence="1" id="KW-1133">Transmembrane helix</keyword>
<sequence>MKEQFDEELANKLRDAILHHVEVYEDGAWERFLTRKKKRKNRIHYWCMTGVASSMLLLISIGWILIKNPHHPVDFQYPVTIKDFPLPHSRILESTSGEDSVGTGINLLKESTEMDNINVTKVSDSKQMHLDAEDTLAHMNGRYVDSKGKVRTIVAVTKSVMIFENALPIQVGDIDLFNLPFDNYDWNTEQFATLKKDVDYKVTSTVQGDVEIGFQVSPSYGSNNANSQTLTSTNFGAGVVLNVPIKSSAFAFNTGVIFNNLRLKNEESILATSEASMEEDKYNKEETSLKNLDIPINIMYKIPSKRNFIFIQAGMSSYLTFNENAVATKTTFREVEVYHDVNGTMQSYRVKEEISSKKESDYKGSRLHPFGTINLSIGYKAPLSDRVKYEIQPFYKLPLNSISTDNTKVPMGGIALKVSLNP</sequence>
<evidence type="ECO:0000256" key="1">
    <source>
        <dbReference type="SAM" id="Phobius"/>
    </source>
</evidence>
<reference evidence="4" key="1">
    <citation type="submission" date="2016-11" db="EMBL/GenBank/DDBJ databases">
        <authorList>
            <person name="Varghese N."/>
            <person name="Submissions S."/>
        </authorList>
    </citation>
    <scope>NUCLEOTIDE SEQUENCE [LARGE SCALE GENOMIC DNA]</scope>
    <source>
        <strain evidence="4">DSM 17539</strain>
    </source>
</reference>
<dbReference type="AlphaFoldDB" id="A0A1M4Y474"/>
<dbReference type="Pfam" id="PF13568">
    <property type="entry name" value="OMP_b-brl_2"/>
    <property type="match status" value="1"/>
</dbReference>
<dbReference type="Proteomes" id="UP000184406">
    <property type="component" value="Unassembled WGS sequence"/>
</dbReference>
<feature type="domain" description="Outer membrane protein beta-barrel" evidence="2">
    <location>
        <begin position="210"/>
        <end position="348"/>
    </location>
</feature>
<name>A0A1M4Y474_9FLAO</name>
<dbReference type="InterPro" id="IPR025665">
    <property type="entry name" value="Beta-barrel_OMP_2"/>
</dbReference>